<accession>A0A2P2NS45</accession>
<proteinExistence type="predicted"/>
<organism evidence="1">
    <name type="scientific">Rhizophora mucronata</name>
    <name type="common">Asiatic mangrove</name>
    <dbReference type="NCBI Taxonomy" id="61149"/>
    <lineage>
        <taxon>Eukaryota</taxon>
        <taxon>Viridiplantae</taxon>
        <taxon>Streptophyta</taxon>
        <taxon>Embryophyta</taxon>
        <taxon>Tracheophyta</taxon>
        <taxon>Spermatophyta</taxon>
        <taxon>Magnoliopsida</taxon>
        <taxon>eudicotyledons</taxon>
        <taxon>Gunneridae</taxon>
        <taxon>Pentapetalae</taxon>
        <taxon>rosids</taxon>
        <taxon>fabids</taxon>
        <taxon>Malpighiales</taxon>
        <taxon>Rhizophoraceae</taxon>
        <taxon>Rhizophora</taxon>
    </lineage>
</organism>
<name>A0A2P2NS45_RHIMU</name>
<dbReference type="AlphaFoldDB" id="A0A2P2NS45"/>
<reference evidence="1" key="1">
    <citation type="submission" date="2018-02" db="EMBL/GenBank/DDBJ databases">
        <title>Rhizophora mucronata_Transcriptome.</title>
        <authorList>
            <person name="Meera S.P."/>
            <person name="Sreeshan A."/>
            <person name="Augustine A."/>
        </authorList>
    </citation>
    <scope>NUCLEOTIDE SEQUENCE</scope>
    <source>
        <tissue evidence="1">Leaf</tissue>
    </source>
</reference>
<evidence type="ECO:0000313" key="1">
    <source>
        <dbReference type="EMBL" id="MBX45306.1"/>
    </source>
</evidence>
<protein>
    <submittedName>
        <fullName evidence="1">Uncharacterized protein</fullName>
    </submittedName>
</protein>
<sequence length="36" mass="4192">MHFLFCWYVHLNIDEEMLGASNGPTWHIRTATSKNA</sequence>
<dbReference type="EMBL" id="GGEC01064822">
    <property type="protein sequence ID" value="MBX45306.1"/>
    <property type="molecule type" value="Transcribed_RNA"/>
</dbReference>